<evidence type="ECO:0000313" key="1">
    <source>
        <dbReference type="EMBL" id="KAF0751800.1"/>
    </source>
</evidence>
<gene>
    <name evidence="1" type="ORF">FWK35_00021228</name>
</gene>
<name>A0A6G0YA28_APHCR</name>
<dbReference type="Proteomes" id="UP000478052">
    <property type="component" value="Unassembled WGS sequence"/>
</dbReference>
<reference evidence="1 2" key="1">
    <citation type="submission" date="2019-08" db="EMBL/GenBank/DDBJ databases">
        <title>Whole genome of Aphis craccivora.</title>
        <authorList>
            <person name="Voronova N.V."/>
            <person name="Shulinski R.S."/>
            <person name="Bandarenka Y.V."/>
            <person name="Zhorov D.G."/>
            <person name="Warner D."/>
        </authorList>
    </citation>
    <scope>NUCLEOTIDE SEQUENCE [LARGE SCALE GENOMIC DNA]</scope>
    <source>
        <strain evidence="1">180601</strain>
        <tissue evidence="1">Whole Body</tissue>
    </source>
</reference>
<comment type="caution">
    <text evidence="1">The sequence shown here is derived from an EMBL/GenBank/DDBJ whole genome shotgun (WGS) entry which is preliminary data.</text>
</comment>
<keyword evidence="2" id="KW-1185">Reference proteome</keyword>
<accession>A0A6G0YA28</accession>
<dbReference type="EMBL" id="VUJU01005252">
    <property type="protein sequence ID" value="KAF0751800.1"/>
    <property type="molecule type" value="Genomic_DNA"/>
</dbReference>
<protein>
    <submittedName>
        <fullName evidence="1">Uncharacterized protein</fullName>
    </submittedName>
</protein>
<evidence type="ECO:0000313" key="2">
    <source>
        <dbReference type="Proteomes" id="UP000478052"/>
    </source>
</evidence>
<proteinExistence type="predicted"/>
<dbReference type="AlphaFoldDB" id="A0A6G0YA28"/>
<feature type="non-terminal residue" evidence="1">
    <location>
        <position position="1"/>
    </location>
</feature>
<sequence length="70" mass="7601">PLHHSHTAVLGLIHQNQIRLPNSLVSGTGGLFLRLARAIALIAALTDAPPDQLYSVEQHSQYLLFPSAYS</sequence>
<organism evidence="1 2">
    <name type="scientific">Aphis craccivora</name>
    <name type="common">Cowpea aphid</name>
    <dbReference type="NCBI Taxonomy" id="307492"/>
    <lineage>
        <taxon>Eukaryota</taxon>
        <taxon>Metazoa</taxon>
        <taxon>Ecdysozoa</taxon>
        <taxon>Arthropoda</taxon>
        <taxon>Hexapoda</taxon>
        <taxon>Insecta</taxon>
        <taxon>Pterygota</taxon>
        <taxon>Neoptera</taxon>
        <taxon>Paraneoptera</taxon>
        <taxon>Hemiptera</taxon>
        <taxon>Sternorrhyncha</taxon>
        <taxon>Aphidomorpha</taxon>
        <taxon>Aphidoidea</taxon>
        <taxon>Aphididae</taxon>
        <taxon>Aphidini</taxon>
        <taxon>Aphis</taxon>
        <taxon>Aphis</taxon>
    </lineage>
</organism>